<dbReference type="GeneID" id="106810773"/>
<sequence>MTVCLGRLAANFVKQEEAKKKVRPLPKLRPTTLCFDLPGFTNHRHVVTVVQEALASGGVRGGRVVSGRAPNMKPLEAAARTIARAVQSGSKIIVEKSTVPVHASETIRNILEANMNPGCSFQVLANPEFLSEGTAVQDLKSPDRVLVGGSQTADGQRAIDALVAIYERWIPTDKILRTNTWSSELSKLAANAFLAQRIVSINAMSVVCEATGADIHEVIHAVGSDSRIGEKFLHAGPGFGGSFFHRDLLSLVYLCESLGESEVAKYWQIVLDTNSYQRDRFTKKIIKTLFNTVTNKSIAILGFAYKKNTGDTSQSPSIGVCKQLLEEGALLNIYDPQVTEEQIVKDLGRHAGCKSVTVHTSAYDAAEKAHAVVVCTEWDEFQELDYNRIYKNMLKPAFLFDGRSFLDHSSLRSVGFQVESIGKRFTRPPVNRMHAHWHV</sequence>
<evidence type="ECO:0000256" key="2">
    <source>
        <dbReference type="ARBA" id="ARBA00006601"/>
    </source>
</evidence>
<evidence type="ECO:0000256" key="7">
    <source>
        <dbReference type="ARBA" id="ARBA00047473"/>
    </source>
</evidence>
<comment type="function">
    <text evidence="8">Involved in the biosynthesis of glycosaminoglycans; hyaluronan, chondroitin sulfate, and heparan sulfate.</text>
</comment>
<evidence type="ECO:0000313" key="11">
    <source>
        <dbReference type="RefSeq" id="XP_014669708.1"/>
    </source>
</evidence>
<evidence type="ECO:0000256" key="3">
    <source>
        <dbReference type="ARBA" id="ARBA00012954"/>
    </source>
</evidence>
<protein>
    <recommendedName>
        <fullName evidence="4 8">UDP-glucose 6-dehydrogenase</fullName>
        <ecNumber evidence="3 8">1.1.1.22</ecNumber>
    </recommendedName>
</protein>
<comment type="catalytic activity">
    <reaction evidence="7 8">
        <text>UDP-alpha-D-glucose + 2 NAD(+) + H2O = UDP-alpha-D-glucuronate + 2 NADH + 3 H(+)</text>
        <dbReference type="Rhea" id="RHEA:23596"/>
        <dbReference type="ChEBI" id="CHEBI:15377"/>
        <dbReference type="ChEBI" id="CHEBI:15378"/>
        <dbReference type="ChEBI" id="CHEBI:57540"/>
        <dbReference type="ChEBI" id="CHEBI:57945"/>
        <dbReference type="ChEBI" id="CHEBI:58052"/>
        <dbReference type="ChEBI" id="CHEBI:58885"/>
        <dbReference type="EC" id="1.1.1.22"/>
    </reaction>
</comment>
<dbReference type="InterPro" id="IPR028357">
    <property type="entry name" value="UDPglc_DH_bac"/>
</dbReference>
<dbReference type="Pfam" id="PF03721">
    <property type="entry name" value="UDPG_MGDP_dh_N"/>
    <property type="match status" value="1"/>
</dbReference>
<comment type="similarity">
    <text evidence="2 8">Belongs to the UDP-glucose/GDP-mannose dehydrogenase family.</text>
</comment>
<evidence type="ECO:0000259" key="9">
    <source>
        <dbReference type="SMART" id="SM00984"/>
    </source>
</evidence>
<keyword evidence="6 8" id="KW-0520">NAD</keyword>
<dbReference type="SUPFAM" id="SSF51735">
    <property type="entry name" value="NAD(P)-binding Rossmann-fold domains"/>
    <property type="match status" value="1"/>
</dbReference>
<evidence type="ECO:0000256" key="8">
    <source>
        <dbReference type="PIRNR" id="PIRNR000124"/>
    </source>
</evidence>
<evidence type="ECO:0000313" key="10">
    <source>
        <dbReference type="Proteomes" id="UP000695022"/>
    </source>
</evidence>
<gene>
    <name evidence="11" type="primary">LOC106810773</name>
</gene>
<proteinExistence type="inferred from homology"/>
<dbReference type="InterPro" id="IPR036291">
    <property type="entry name" value="NAD(P)-bd_dom_sf"/>
</dbReference>
<keyword evidence="5 8" id="KW-0560">Oxidoreductase</keyword>
<comment type="pathway">
    <text evidence="1">Nucleotide-sugar biosynthesis; UDP-alpha-D-glucuronate biosynthesis; UDP-alpha-D-glucuronate from UDP-alpha-D-glucose: step 1/1.</text>
</comment>
<dbReference type="RefSeq" id="XP_014669708.1">
    <property type="nucleotide sequence ID" value="XM_014814222.1"/>
</dbReference>
<keyword evidence="10" id="KW-1185">Reference proteome</keyword>
<dbReference type="Pfam" id="PF03720">
    <property type="entry name" value="UDPG_MGDP_dh_C"/>
    <property type="match status" value="1"/>
</dbReference>
<evidence type="ECO:0000256" key="5">
    <source>
        <dbReference type="ARBA" id="ARBA00023002"/>
    </source>
</evidence>
<dbReference type="EC" id="1.1.1.22" evidence="3 8"/>
<dbReference type="PIRSF" id="PIRSF000124">
    <property type="entry name" value="UDPglc_GDPman_dh"/>
    <property type="match status" value="1"/>
</dbReference>
<dbReference type="InterPro" id="IPR036220">
    <property type="entry name" value="UDP-Glc/GDP-Man_DH_C_sf"/>
</dbReference>
<dbReference type="SMART" id="SM00984">
    <property type="entry name" value="UDPG_MGDP_dh_C"/>
    <property type="match status" value="1"/>
</dbReference>
<dbReference type="InterPro" id="IPR028356">
    <property type="entry name" value="UDPglc_DH_euk"/>
</dbReference>
<dbReference type="Gene3D" id="3.40.50.720">
    <property type="entry name" value="NAD(P)-binding Rossmann-like Domain"/>
    <property type="match status" value="2"/>
</dbReference>
<dbReference type="PANTHER" id="PTHR11374:SF3">
    <property type="entry name" value="UDP-GLUCOSE 6-DEHYDROGENASE"/>
    <property type="match status" value="1"/>
</dbReference>
<dbReference type="SUPFAM" id="SSF48179">
    <property type="entry name" value="6-phosphogluconate dehydrogenase C-terminal domain-like"/>
    <property type="match status" value="1"/>
</dbReference>
<dbReference type="NCBIfam" id="TIGR03026">
    <property type="entry name" value="NDP-sugDHase"/>
    <property type="match status" value="1"/>
</dbReference>
<organism evidence="10 11">
    <name type="scientific">Priapulus caudatus</name>
    <name type="common">Priapulid worm</name>
    <dbReference type="NCBI Taxonomy" id="37621"/>
    <lineage>
        <taxon>Eukaryota</taxon>
        <taxon>Metazoa</taxon>
        <taxon>Ecdysozoa</taxon>
        <taxon>Scalidophora</taxon>
        <taxon>Priapulida</taxon>
        <taxon>Priapulimorpha</taxon>
        <taxon>Priapulimorphida</taxon>
        <taxon>Priapulidae</taxon>
        <taxon>Priapulus</taxon>
    </lineage>
</organism>
<name>A0ABM1EBY7_PRICU</name>
<dbReference type="InterPro" id="IPR014027">
    <property type="entry name" value="UDP-Glc/GDP-Man_DH_C"/>
</dbReference>
<dbReference type="InterPro" id="IPR017476">
    <property type="entry name" value="UDP-Glc/GDP-Man"/>
</dbReference>
<dbReference type="PANTHER" id="PTHR11374">
    <property type="entry name" value="UDP-GLUCOSE DEHYDROGENASE/UDP-MANNAC DEHYDROGENASE"/>
    <property type="match status" value="1"/>
</dbReference>
<accession>A0ABM1EBY7</accession>
<dbReference type="Pfam" id="PF00984">
    <property type="entry name" value="UDPG_MGDP_dh"/>
    <property type="match status" value="1"/>
</dbReference>
<feature type="domain" description="UDP-glucose/GDP-mannose dehydrogenase C-terminal" evidence="9">
    <location>
        <begin position="299"/>
        <end position="408"/>
    </location>
</feature>
<evidence type="ECO:0000256" key="1">
    <source>
        <dbReference type="ARBA" id="ARBA00004701"/>
    </source>
</evidence>
<dbReference type="InterPro" id="IPR014026">
    <property type="entry name" value="UDP-Glc/GDP-Man_DH_dimer"/>
</dbReference>
<evidence type="ECO:0000256" key="4">
    <source>
        <dbReference type="ARBA" id="ARBA00015132"/>
    </source>
</evidence>
<dbReference type="PIRSF" id="PIRSF500134">
    <property type="entry name" value="UDPglc_DH_bac"/>
    <property type="match status" value="1"/>
</dbReference>
<dbReference type="SUPFAM" id="SSF52413">
    <property type="entry name" value="UDP-glucose/GDP-mannose dehydrogenase C-terminal domain"/>
    <property type="match status" value="1"/>
</dbReference>
<dbReference type="InterPro" id="IPR008927">
    <property type="entry name" value="6-PGluconate_DH-like_C_sf"/>
</dbReference>
<dbReference type="Gene3D" id="1.20.5.100">
    <property type="entry name" value="Cytochrome c1, transmembrane anchor, C-terminal"/>
    <property type="match status" value="1"/>
</dbReference>
<dbReference type="InterPro" id="IPR001732">
    <property type="entry name" value="UDP-Glc/GDP-Man_DH_N"/>
</dbReference>
<reference evidence="11" key="1">
    <citation type="submission" date="2025-08" db="UniProtKB">
        <authorList>
            <consortium name="RefSeq"/>
        </authorList>
    </citation>
    <scope>IDENTIFICATION</scope>
</reference>
<dbReference type="Proteomes" id="UP000695022">
    <property type="component" value="Unplaced"/>
</dbReference>
<evidence type="ECO:0000256" key="6">
    <source>
        <dbReference type="ARBA" id="ARBA00023027"/>
    </source>
</evidence>